<dbReference type="PANTHER" id="PTHR33164:SF43">
    <property type="entry name" value="HTH-TYPE TRANSCRIPTIONAL REPRESSOR YETL"/>
    <property type="match status" value="1"/>
</dbReference>
<name>A0A916SWK4_9ACTN</name>
<evidence type="ECO:0000256" key="1">
    <source>
        <dbReference type="SAM" id="MobiDB-lite"/>
    </source>
</evidence>
<dbReference type="InterPro" id="IPR000835">
    <property type="entry name" value="HTH_MarR-typ"/>
</dbReference>
<dbReference type="GO" id="GO:0006950">
    <property type="term" value="P:response to stress"/>
    <property type="evidence" value="ECO:0007669"/>
    <property type="project" value="TreeGrafter"/>
</dbReference>
<organism evidence="3 4">
    <name type="scientific">Gordonia jinhuaensis</name>
    <dbReference type="NCBI Taxonomy" id="1517702"/>
    <lineage>
        <taxon>Bacteria</taxon>
        <taxon>Bacillati</taxon>
        <taxon>Actinomycetota</taxon>
        <taxon>Actinomycetes</taxon>
        <taxon>Mycobacteriales</taxon>
        <taxon>Gordoniaceae</taxon>
        <taxon>Gordonia</taxon>
    </lineage>
</organism>
<evidence type="ECO:0000313" key="3">
    <source>
        <dbReference type="EMBL" id="GGB21031.1"/>
    </source>
</evidence>
<evidence type="ECO:0000313" key="4">
    <source>
        <dbReference type="Proteomes" id="UP000621454"/>
    </source>
</evidence>
<dbReference type="Proteomes" id="UP000621454">
    <property type="component" value="Unassembled WGS sequence"/>
</dbReference>
<dbReference type="PROSITE" id="PS50995">
    <property type="entry name" value="HTH_MARR_2"/>
    <property type="match status" value="1"/>
</dbReference>
<dbReference type="Pfam" id="PF01047">
    <property type="entry name" value="MarR"/>
    <property type="match status" value="1"/>
</dbReference>
<comment type="caution">
    <text evidence="3">The sequence shown here is derived from an EMBL/GenBank/DDBJ whole genome shotgun (WGS) entry which is preliminary data.</text>
</comment>
<keyword evidence="4" id="KW-1185">Reference proteome</keyword>
<dbReference type="SMART" id="SM00347">
    <property type="entry name" value="HTH_MARR"/>
    <property type="match status" value="1"/>
</dbReference>
<feature type="compositionally biased region" description="Basic and acidic residues" evidence="1">
    <location>
        <begin position="151"/>
        <end position="160"/>
    </location>
</feature>
<proteinExistence type="predicted"/>
<dbReference type="InterPro" id="IPR036390">
    <property type="entry name" value="WH_DNA-bd_sf"/>
</dbReference>
<dbReference type="InterPro" id="IPR036388">
    <property type="entry name" value="WH-like_DNA-bd_sf"/>
</dbReference>
<dbReference type="PANTHER" id="PTHR33164">
    <property type="entry name" value="TRANSCRIPTIONAL REGULATOR, MARR FAMILY"/>
    <property type="match status" value="1"/>
</dbReference>
<reference evidence="3" key="2">
    <citation type="submission" date="2020-09" db="EMBL/GenBank/DDBJ databases">
        <authorList>
            <person name="Sun Q."/>
            <person name="Zhou Y."/>
        </authorList>
    </citation>
    <scope>NUCLEOTIDE SEQUENCE</scope>
    <source>
        <strain evidence="3">CGMCC 1.12827</strain>
    </source>
</reference>
<gene>
    <name evidence="3" type="ORF">GCM10011489_06460</name>
</gene>
<dbReference type="Gene3D" id="1.10.10.10">
    <property type="entry name" value="Winged helix-like DNA-binding domain superfamily/Winged helix DNA-binding domain"/>
    <property type="match status" value="1"/>
</dbReference>
<dbReference type="EMBL" id="BMGC01000003">
    <property type="protein sequence ID" value="GGB21031.1"/>
    <property type="molecule type" value="Genomic_DNA"/>
</dbReference>
<accession>A0A916SWK4</accession>
<dbReference type="SUPFAM" id="SSF46785">
    <property type="entry name" value="Winged helix' DNA-binding domain"/>
    <property type="match status" value="1"/>
</dbReference>
<dbReference type="AlphaFoldDB" id="A0A916SWK4"/>
<dbReference type="GO" id="GO:0003700">
    <property type="term" value="F:DNA-binding transcription factor activity"/>
    <property type="evidence" value="ECO:0007669"/>
    <property type="project" value="InterPro"/>
</dbReference>
<evidence type="ECO:0000259" key="2">
    <source>
        <dbReference type="PROSITE" id="PS50995"/>
    </source>
</evidence>
<reference evidence="3" key="1">
    <citation type="journal article" date="2014" name="Int. J. Syst. Evol. Microbiol.">
        <title>Complete genome sequence of Corynebacterium casei LMG S-19264T (=DSM 44701T), isolated from a smear-ripened cheese.</title>
        <authorList>
            <consortium name="US DOE Joint Genome Institute (JGI-PGF)"/>
            <person name="Walter F."/>
            <person name="Albersmeier A."/>
            <person name="Kalinowski J."/>
            <person name="Ruckert C."/>
        </authorList>
    </citation>
    <scope>NUCLEOTIDE SEQUENCE</scope>
    <source>
        <strain evidence="3">CGMCC 1.12827</strain>
    </source>
</reference>
<sequence length="166" mass="19064">MSDHSTDADRESDRETLRDLVMTTARALRRRWFGNLDPWGLSPHEVRALMVVDRLGTPRLGEVARRLHIAPRSATEVIDRLDERGLTERLPDEHDRRARCVRTTEAGRHMLTELRAAQGVGADDYFAVLSEDEREQLAGLLRKLTDAQPPDDDHRHADLRGHRKHI</sequence>
<dbReference type="InterPro" id="IPR039422">
    <property type="entry name" value="MarR/SlyA-like"/>
</dbReference>
<feature type="region of interest" description="Disordered" evidence="1">
    <location>
        <begin position="143"/>
        <end position="166"/>
    </location>
</feature>
<feature type="domain" description="HTH marR-type" evidence="2">
    <location>
        <begin position="14"/>
        <end position="146"/>
    </location>
</feature>
<protein>
    <recommendedName>
        <fullName evidence="2">HTH marR-type domain-containing protein</fullName>
    </recommendedName>
</protein>